<evidence type="ECO:0000256" key="3">
    <source>
        <dbReference type="ARBA" id="ARBA00023125"/>
    </source>
</evidence>
<dbReference type="PANTHER" id="PTHR30293">
    <property type="entry name" value="TRANSCRIPTIONAL REGULATORY PROTEIN NAC-RELATED"/>
    <property type="match status" value="1"/>
</dbReference>
<dbReference type="Gene3D" id="1.10.10.10">
    <property type="entry name" value="Winged helix-like DNA-binding domain superfamily/Winged helix DNA-binding domain"/>
    <property type="match status" value="1"/>
</dbReference>
<dbReference type="GO" id="GO:0003677">
    <property type="term" value="F:DNA binding"/>
    <property type="evidence" value="ECO:0007669"/>
    <property type="project" value="UniProtKB-KW"/>
</dbReference>
<keyword evidence="3" id="KW-0238">DNA-binding</keyword>
<evidence type="ECO:0000313" key="7">
    <source>
        <dbReference type="EMBL" id="VVD61178.1"/>
    </source>
</evidence>
<dbReference type="Proteomes" id="UP000396788">
    <property type="component" value="Unassembled WGS sequence"/>
</dbReference>
<evidence type="ECO:0000256" key="1">
    <source>
        <dbReference type="ARBA" id="ARBA00009437"/>
    </source>
</evidence>
<name>A0A5E4RGU8_9BURK</name>
<organism evidence="7 8">
    <name type="scientific">Pandoraea cepalis</name>
    <dbReference type="NCBI Taxonomy" id="2508294"/>
    <lineage>
        <taxon>Bacteria</taxon>
        <taxon>Pseudomonadati</taxon>
        <taxon>Pseudomonadota</taxon>
        <taxon>Betaproteobacteria</taxon>
        <taxon>Burkholderiales</taxon>
        <taxon>Burkholderiaceae</taxon>
        <taxon>Pandoraea</taxon>
    </lineage>
</organism>
<dbReference type="Pfam" id="PF00126">
    <property type="entry name" value="HTH_1"/>
    <property type="match status" value="1"/>
</dbReference>
<keyword evidence="4" id="KW-0010">Activator</keyword>
<dbReference type="PANTHER" id="PTHR30293:SF0">
    <property type="entry name" value="NITROGEN ASSIMILATION REGULATORY PROTEIN NAC"/>
    <property type="match status" value="1"/>
</dbReference>
<dbReference type="InterPro" id="IPR036388">
    <property type="entry name" value="WH-like_DNA-bd_sf"/>
</dbReference>
<dbReference type="AlphaFoldDB" id="A0A5E4RGU8"/>
<proteinExistence type="inferred from homology"/>
<dbReference type="GO" id="GO:2000142">
    <property type="term" value="P:regulation of DNA-templated transcription initiation"/>
    <property type="evidence" value="ECO:0007669"/>
    <property type="project" value="TreeGrafter"/>
</dbReference>
<dbReference type="PROSITE" id="PS50931">
    <property type="entry name" value="HTH_LYSR"/>
    <property type="match status" value="1"/>
</dbReference>
<dbReference type="EMBL" id="CABPRY010000001">
    <property type="protein sequence ID" value="VVD61178.1"/>
    <property type="molecule type" value="Genomic_DNA"/>
</dbReference>
<dbReference type="Gene3D" id="3.40.190.290">
    <property type="match status" value="1"/>
</dbReference>
<accession>A0A5E4RGU8</accession>
<evidence type="ECO:0000256" key="2">
    <source>
        <dbReference type="ARBA" id="ARBA00023015"/>
    </source>
</evidence>
<feature type="domain" description="HTH lysR-type" evidence="6">
    <location>
        <begin position="1"/>
        <end position="58"/>
    </location>
</feature>
<dbReference type="SUPFAM" id="SSF53850">
    <property type="entry name" value="Periplasmic binding protein-like II"/>
    <property type="match status" value="1"/>
</dbReference>
<dbReference type="RefSeq" id="WP_150605851.1">
    <property type="nucleotide sequence ID" value="NZ_CABPRY010000001.1"/>
</dbReference>
<dbReference type="GO" id="GO:0003700">
    <property type="term" value="F:DNA-binding transcription factor activity"/>
    <property type="evidence" value="ECO:0007669"/>
    <property type="project" value="InterPro"/>
</dbReference>
<dbReference type="FunFam" id="1.10.10.10:FF:000001">
    <property type="entry name" value="LysR family transcriptional regulator"/>
    <property type="match status" value="1"/>
</dbReference>
<evidence type="ECO:0000259" key="6">
    <source>
        <dbReference type="PROSITE" id="PS50931"/>
    </source>
</evidence>
<reference evidence="7 8" key="1">
    <citation type="submission" date="2019-08" db="EMBL/GenBank/DDBJ databases">
        <authorList>
            <person name="Peeters C."/>
        </authorList>
    </citation>
    <scope>NUCLEOTIDE SEQUENCE [LARGE SCALE GENOMIC DNA]</scope>
    <source>
        <strain evidence="7 8">LMG 31107</strain>
    </source>
</reference>
<evidence type="ECO:0000313" key="8">
    <source>
        <dbReference type="Proteomes" id="UP000396788"/>
    </source>
</evidence>
<protein>
    <submittedName>
        <fullName evidence="7">HTH-type transcriptional regulator CynR</fullName>
    </submittedName>
</protein>
<evidence type="ECO:0000256" key="4">
    <source>
        <dbReference type="ARBA" id="ARBA00023159"/>
    </source>
</evidence>
<dbReference type="Pfam" id="PF03466">
    <property type="entry name" value="LysR_substrate"/>
    <property type="match status" value="1"/>
</dbReference>
<evidence type="ECO:0000256" key="5">
    <source>
        <dbReference type="ARBA" id="ARBA00023163"/>
    </source>
</evidence>
<keyword evidence="2" id="KW-0805">Transcription regulation</keyword>
<keyword evidence="5" id="KW-0804">Transcription</keyword>
<dbReference type="InterPro" id="IPR036390">
    <property type="entry name" value="WH_DNA-bd_sf"/>
</dbReference>
<comment type="similarity">
    <text evidence="1">Belongs to the LysR transcriptional regulatory family.</text>
</comment>
<dbReference type="InterPro" id="IPR000847">
    <property type="entry name" value="LysR_HTH_N"/>
</dbReference>
<gene>
    <name evidence="7" type="primary">cynR_1</name>
    <name evidence="7" type="ORF">PCE31107_00112</name>
</gene>
<dbReference type="SUPFAM" id="SSF46785">
    <property type="entry name" value="Winged helix' DNA-binding domain"/>
    <property type="match status" value="1"/>
</dbReference>
<sequence>MEFRQLRYFVRVVNLGSMGRAAAELGVGTSALSQQISRLETELSARLLQRTKTGVRPTGAGLAFFRQAQLALRHADQAIEVAQHARLSGQVSIGMPPSVAGVLGLPFTRAMCDRYPDVRLRLVESLSGSLNAMLSSRQIDLAVLYDVTFSQHFAVTRLVTERLYLIGSEQSSAPHSEGSLSLADLHSTPLILPSESHRLRALINEAFGRIGRKPNVVAEIDGLAMLMEAVGAGLGFTIQPGAALTRHAKGSFVAHEIVEQDLVRSSHVASLSDDELSPAGLAARIVLVDTARKVTARGEWAGASLID</sequence>
<dbReference type="InterPro" id="IPR005119">
    <property type="entry name" value="LysR_subst-bd"/>
</dbReference>